<proteinExistence type="predicted"/>
<dbReference type="GO" id="GO:0016301">
    <property type="term" value="F:kinase activity"/>
    <property type="evidence" value="ECO:0007669"/>
    <property type="project" value="UniProtKB-KW"/>
</dbReference>
<dbReference type="KEGG" id="stur:STURON_00345"/>
<dbReference type="Proteomes" id="UP000067243">
    <property type="component" value="Chromosome"/>
</dbReference>
<evidence type="ECO:0000313" key="3">
    <source>
        <dbReference type="Proteomes" id="UP000067243"/>
    </source>
</evidence>
<feature type="domain" description="Aminoglycoside phosphotransferase" evidence="1">
    <location>
        <begin position="133"/>
        <end position="192"/>
    </location>
</feature>
<dbReference type="Gene3D" id="3.90.1200.10">
    <property type="match status" value="1"/>
</dbReference>
<keyword evidence="2" id="KW-0418">Kinase</keyword>
<dbReference type="EMBL" id="CP012328">
    <property type="protein sequence ID" value="AKU79591.1"/>
    <property type="molecule type" value="Genomic_DNA"/>
</dbReference>
<sequence>MKNNKFNGYTNKIKLKNNKIIKTYKIKKDDYLDKLNEFIVLTIFKEMEQDVIIKPIEILYKKNKLISSFVYLKDYNDLSNLKLNNVNIDFITKLIKSFHSIKNDNFHKVKTFNYSKTLNFFIKNLKKPFCNLDKITYEIIVELDKLKGSKKVISHNDLVPGNILFNNNKYLFIDYDYVMMNYKYFDYASLITETLNEDEKSINYFIDNLIKNKMLLPIQSEFDKLNIIIRYQDLLWSLWANYMFEKTKKEIFHKIYKDKYERLKKRIIITF</sequence>
<evidence type="ECO:0000259" key="1">
    <source>
        <dbReference type="Pfam" id="PF01636"/>
    </source>
</evidence>
<dbReference type="SUPFAM" id="SSF56112">
    <property type="entry name" value="Protein kinase-like (PK-like)"/>
    <property type="match status" value="1"/>
</dbReference>
<dbReference type="Pfam" id="PF01636">
    <property type="entry name" value="APH"/>
    <property type="match status" value="1"/>
</dbReference>
<keyword evidence="2" id="KW-0808">Transferase</keyword>
<dbReference type="RefSeq" id="WP_075048189.1">
    <property type="nucleotide sequence ID" value="NZ_CP012328.1"/>
</dbReference>
<dbReference type="InterPro" id="IPR011009">
    <property type="entry name" value="Kinase-like_dom_sf"/>
</dbReference>
<dbReference type="InterPro" id="IPR002575">
    <property type="entry name" value="Aminoglycoside_PTrfase"/>
</dbReference>
<organism evidence="2 3">
    <name type="scientific">Spiroplasma turonicum</name>
    <dbReference type="NCBI Taxonomy" id="216946"/>
    <lineage>
        <taxon>Bacteria</taxon>
        <taxon>Bacillati</taxon>
        <taxon>Mycoplasmatota</taxon>
        <taxon>Mollicutes</taxon>
        <taxon>Entomoplasmatales</taxon>
        <taxon>Spiroplasmataceae</taxon>
        <taxon>Spiroplasma</taxon>
    </lineage>
</organism>
<reference evidence="2 3" key="1">
    <citation type="journal article" date="2015" name="Genome Announc.">
        <title>Complete Genome Sequence of Spiroplasma turonicum Strain Tab4cT, a Parasite of a Horse Fly, Haematopota sp. (Diptera: Tabanidae).</title>
        <authorList>
            <person name="Davis R.E."/>
            <person name="Shao J."/>
            <person name="Zhao Y."/>
            <person name="Gasparich G.E."/>
            <person name="Gaynor B.J."/>
            <person name="Donofrio N."/>
        </authorList>
    </citation>
    <scope>NUCLEOTIDE SEQUENCE [LARGE SCALE GENOMIC DNA]</scope>
    <source>
        <strain evidence="2 3">Tab4c</strain>
    </source>
</reference>
<accession>A0A0K1P5K1</accession>
<dbReference type="PATRIC" id="fig|216946.3.peg.345"/>
<protein>
    <submittedName>
        <fullName evidence="2">Putative choline kinase</fullName>
    </submittedName>
</protein>
<name>A0A0K1P5K1_9MOLU</name>
<dbReference type="AlphaFoldDB" id="A0A0K1P5K1"/>
<dbReference type="STRING" id="216946.STURO_v1c03450"/>
<keyword evidence="3" id="KW-1185">Reference proteome</keyword>
<gene>
    <name evidence="2" type="ORF">STURON_00345</name>
</gene>
<evidence type="ECO:0000313" key="2">
    <source>
        <dbReference type="EMBL" id="AKU79591.1"/>
    </source>
</evidence>
<dbReference type="OrthoDB" id="9803871at2"/>